<dbReference type="Gene3D" id="1.20.1250.20">
    <property type="entry name" value="MFS general substrate transporter like domains"/>
    <property type="match status" value="1"/>
</dbReference>
<name>A0A6J7XZR1_9ZZZZ</name>
<feature type="transmembrane region" description="Helical" evidence="1">
    <location>
        <begin position="209"/>
        <end position="233"/>
    </location>
</feature>
<sequence length="408" mass="43403">MNRYKELFAFPNAWVLVLAALPARIAYGMIGLSIFFKAQQETNSIAIAGLAIGLNSLAGAATAGLRGTIMDTFGQKWPLRIFVPGYATLLFALNSMHDKNLILATALVLGFSAPPINLSIRPLWKEVVPPDFLRVAYAADTAVMNFAGVIGPVVATALALSNHPGSALSTAAILMLIGGGSLGLTNVSRNWIPEKKAKDHAPIWKHKPLQLLMIEGCFIGFGWGLFDVAVPAFSTLEGFPQRTAWIFGAMGVANVVGGLLAGLVSKNRPALSTLRKTYAAWFIVSIPIAFTYPGWSMALAGAALGLVGGAIQVFYWEVMEAIRPKGSPTAMMGWLWSVEGTLMSLGAAMGGWISDTYSPRTCLATTSVCIGIGFLILTIGRGRLAAADRIPTKDEDLQAMKDNATTNQ</sequence>
<reference evidence="2" key="1">
    <citation type="submission" date="2020-05" db="EMBL/GenBank/DDBJ databases">
        <authorList>
            <person name="Chiriac C."/>
            <person name="Salcher M."/>
            <person name="Ghai R."/>
            <person name="Kavagutti S V."/>
        </authorList>
    </citation>
    <scope>NUCLEOTIDE SEQUENCE</scope>
</reference>
<keyword evidence="1" id="KW-1133">Transmembrane helix</keyword>
<feature type="transmembrane region" description="Helical" evidence="1">
    <location>
        <begin position="330"/>
        <end position="352"/>
    </location>
</feature>
<feature type="transmembrane region" description="Helical" evidence="1">
    <location>
        <begin position="101"/>
        <end position="120"/>
    </location>
</feature>
<dbReference type="InterPro" id="IPR011701">
    <property type="entry name" value="MFS"/>
</dbReference>
<dbReference type="GO" id="GO:0022857">
    <property type="term" value="F:transmembrane transporter activity"/>
    <property type="evidence" value="ECO:0007669"/>
    <property type="project" value="InterPro"/>
</dbReference>
<accession>A0A6J7XZR1</accession>
<feature type="transmembrane region" description="Helical" evidence="1">
    <location>
        <begin position="132"/>
        <end position="160"/>
    </location>
</feature>
<dbReference type="AlphaFoldDB" id="A0A6J7XZR1"/>
<dbReference type="Pfam" id="PF07690">
    <property type="entry name" value="MFS_1"/>
    <property type="match status" value="1"/>
</dbReference>
<feature type="transmembrane region" description="Helical" evidence="1">
    <location>
        <begin position="358"/>
        <end position="379"/>
    </location>
</feature>
<dbReference type="InterPro" id="IPR036259">
    <property type="entry name" value="MFS_trans_sf"/>
</dbReference>
<keyword evidence="1" id="KW-0472">Membrane</keyword>
<keyword evidence="1" id="KW-0812">Transmembrane</keyword>
<feature type="transmembrane region" description="Helical" evidence="1">
    <location>
        <begin position="277"/>
        <end position="295"/>
    </location>
</feature>
<feature type="transmembrane region" description="Helical" evidence="1">
    <location>
        <begin position="301"/>
        <end position="318"/>
    </location>
</feature>
<proteinExistence type="predicted"/>
<feature type="transmembrane region" description="Helical" evidence="1">
    <location>
        <begin position="77"/>
        <end position="95"/>
    </location>
</feature>
<evidence type="ECO:0000256" key="1">
    <source>
        <dbReference type="SAM" id="Phobius"/>
    </source>
</evidence>
<evidence type="ECO:0000313" key="2">
    <source>
        <dbReference type="EMBL" id="CAB5240026.1"/>
    </source>
</evidence>
<dbReference type="EMBL" id="CAFBSG010000007">
    <property type="protein sequence ID" value="CAB5240026.1"/>
    <property type="molecule type" value="Genomic_DNA"/>
</dbReference>
<feature type="transmembrane region" description="Helical" evidence="1">
    <location>
        <begin position="245"/>
        <end position="265"/>
    </location>
</feature>
<dbReference type="PANTHER" id="PTHR23542:SF1">
    <property type="entry name" value="MAJOR FACILITATOR SUPERFAMILY (MFS) PROFILE DOMAIN-CONTAINING PROTEIN"/>
    <property type="match status" value="1"/>
</dbReference>
<dbReference type="PANTHER" id="PTHR23542">
    <property type="match status" value="1"/>
</dbReference>
<organism evidence="2">
    <name type="scientific">freshwater metagenome</name>
    <dbReference type="NCBI Taxonomy" id="449393"/>
    <lineage>
        <taxon>unclassified sequences</taxon>
        <taxon>metagenomes</taxon>
        <taxon>ecological metagenomes</taxon>
    </lineage>
</organism>
<protein>
    <submittedName>
        <fullName evidence="2">Unannotated protein</fullName>
    </submittedName>
</protein>
<feature type="transmembrane region" description="Helical" evidence="1">
    <location>
        <begin position="166"/>
        <end position="188"/>
    </location>
</feature>
<gene>
    <name evidence="2" type="ORF">UFOPK3554_00610</name>
</gene>
<feature type="transmembrane region" description="Helical" evidence="1">
    <location>
        <begin position="42"/>
        <end position="65"/>
    </location>
</feature>
<feature type="transmembrane region" description="Helical" evidence="1">
    <location>
        <begin position="12"/>
        <end position="36"/>
    </location>
</feature>
<dbReference type="SUPFAM" id="SSF103473">
    <property type="entry name" value="MFS general substrate transporter"/>
    <property type="match status" value="1"/>
</dbReference>